<dbReference type="Gene3D" id="1.10.10.60">
    <property type="entry name" value="Homeodomain-like"/>
    <property type="match status" value="1"/>
</dbReference>
<dbReference type="Pfam" id="PF12833">
    <property type="entry name" value="HTH_18"/>
    <property type="match status" value="1"/>
</dbReference>
<feature type="domain" description="HTH araC/xylS-type" evidence="4">
    <location>
        <begin position="190"/>
        <end position="288"/>
    </location>
</feature>
<accession>A0ABX9IIX1</accession>
<dbReference type="PROSITE" id="PS00041">
    <property type="entry name" value="HTH_ARAC_FAMILY_1"/>
    <property type="match status" value="1"/>
</dbReference>
<dbReference type="InterPro" id="IPR018060">
    <property type="entry name" value="HTH_AraC"/>
</dbReference>
<dbReference type="InterPro" id="IPR054015">
    <property type="entry name" value="ExsA-like_N"/>
</dbReference>
<name>A0ABX9IIX1_9FLAO</name>
<dbReference type="EMBL" id="QNUF01000016">
    <property type="protein sequence ID" value="REC74430.1"/>
    <property type="molecule type" value="Genomic_DNA"/>
</dbReference>
<evidence type="ECO:0000256" key="3">
    <source>
        <dbReference type="ARBA" id="ARBA00023163"/>
    </source>
</evidence>
<dbReference type="SUPFAM" id="SSF46689">
    <property type="entry name" value="Homeodomain-like"/>
    <property type="match status" value="1"/>
</dbReference>
<dbReference type="PANTHER" id="PTHR43280:SF2">
    <property type="entry name" value="HTH-TYPE TRANSCRIPTIONAL REGULATOR EXSA"/>
    <property type="match status" value="1"/>
</dbReference>
<keyword evidence="2" id="KW-0238">DNA-binding</keyword>
<comment type="caution">
    <text evidence="5">The sequence shown here is derived from an EMBL/GenBank/DDBJ whole genome shotgun (WGS) entry which is preliminary data.</text>
</comment>
<dbReference type="PROSITE" id="PS01124">
    <property type="entry name" value="HTH_ARAC_FAMILY_2"/>
    <property type="match status" value="1"/>
</dbReference>
<keyword evidence="3" id="KW-0804">Transcription</keyword>
<dbReference type="PANTHER" id="PTHR43280">
    <property type="entry name" value="ARAC-FAMILY TRANSCRIPTIONAL REGULATOR"/>
    <property type="match status" value="1"/>
</dbReference>
<protein>
    <recommendedName>
        <fullName evidence="4">HTH araC/xylS-type domain-containing protein</fullName>
    </recommendedName>
</protein>
<dbReference type="Proteomes" id="UP000256491">
    <property type="component" value="Unassembled WGS sequence"/>
</dbReference>
<evidence type="ECO:0000256" key="2">
    <source>
        <dbReference type="ARBA" id="ARBA00023125"/>
    </source>
</evidence>
<evidence type="ECO:0000313" key="6">
    <source>
        <dbReference type="Proteomes" id="UP000256491"/>
    </source>
</evidence>
<gene>
    <name evidence="5" type="ORF">DRF57_14355</name>
</gene>
<reference evidence="5 6" key="1">
    <citation type="journal article" date="2010" name="Syst. Appl. Microbiol.">
        <title>Four new species of Chryseobacterium from the rhizosphere of coastal sand dune plants, Chryseobacterium elymi sp. nov., Chryseobacterium hagamense sp. nov., Chryseobacterium lathyri sp. nov. and Chryseobacterium rhizosphaerae sp. nov.</title>
        <authorList>
            <person name="Cho S.H."/>
            <person name="Lee K.S."/>
            <person name="Shin D.S."/>
            <person name="Han J.H."/>
            <person name="Park K.S."/>
            <person name="Lee C.H."/>
            <person name="Park K.H."/>
            <person name="Kim S.B."/>
        </authorList>
    </citation>
    <scope>NUCLEOTIDE SEQUENCE [LARGE SCALE GENOMIC DNA]</scope>
    <source>
        <strain evidence="5 6">KCTC 22548</strain>
    </source>
</reference>
<sequence>MNDSNIVFLKNVTDRMKTFPQEKILKDDKLLFAKWKTNTVSTKQFILMQENAFVFVLKGKKVIVQDGDILEINNQQLLILKKGVHKMTEYLAEDGTFEAIVIYFTDAFIKHSRLFDNVDPSQSGIVNQDIMIVGTDKMINSFVVQYCNYILENENDALIMELKVVELTHLLLKKYPQTQRFFTSIIQQSSDLRSLMEKLYKENYSISQLAYFSNRSLSKFKRDFKSKFQCSPAKWILSRKLTDVRFYLVNTDKNMSEIADETGFESLSHLDKSFKRLYGITPSAFRNLSAVNQIDKP</sequence>
<dbReference type="Pfam" id="PF22200">
    <property type="entry name" value="ExsA_N"/>
    <property type="match status" value="1"/>
</dbReference>
<dbReference type="InterPro" id="IPR018062">
    <property type="entry name" value="HTH_AraC-typ_CS"/>
</dbReference>
<dbReference type="InterPro" id="IPR009057">
    <property type="entry name" value="Homeodomain-like_sf"/>
</dbReference>
<evidence type="ECO:0000313" key="5">
    <source>
        <dbReference type="EMBL" id="REC74430.1"/>
    </source>
</evidence>
<evidence type="ECO:0000256" key="1">
    <source>
        <dbReference type="ARBA" id="ARBA00023015"/>
    </source>
</evidence>
<dbReference type="SMART" id="SM00342">
    <property type="entry name" value="HTH_ARAC"/>
    <property type="match status" value="1"/>
</dbReference>
<evidence type="ECO:0000259" key="4">
    <source>
        <dbReference type="PROSITE" id="PS01124"/>
    </source>
</evidence>
<proteinExistence type="predicted"/>
<organism evidence="5 6">
    <name type="scientific">Chryseobacterium rhizosphaerae</name>
    <dbReference type="NCBI Taxonomy" id="395937"/>
    <lineage>
        <taxon>Bacteria</taxon>
        <taxon>Pseudomonadati</taxon>
        <taxon>Bacteroidota</taxon>
        <taxon>Flavobacteriia</taxon>
        <taxon>Flavobacteriales</taxon>
        <taxon>Weeksellaceae</taxon>
        <taxon>Chryseobacterium group</taxon>
        <taxon>Chryseobacterium</taxon>
    </lineage>
</organism>
<keyword evidence="1" id="KW-0805">Transcription regulation</keyword>
<keyword evidence="6" id="KW-1185">Reference proteome</keyword>